<dbReference type="InterPro" id="IPR012337">
    <property type="entry name" value="RNaseH-like_sf"/>
</dbReference>
<dbReference type="EMBL" id="BQNB010011799">
    <property type="protein sequence ID" value="GJS95322.1"/>
    <property type="molecule type" value="Genomic_DNA"/>
</dbReference>
<organism evidence="2 3">
    <name type="scientific">Tanacetum coccineum</name>
    <dbReference type="NCBI Taxonomy" id="301880"/>
    <lineage>
        <taxon>Eukaryota</taxon>
        <taxon>Viridiplantae</taxon>
        <taxon>Streptophyta</taxon>
        <taxon>Embryophyta</taxon>
        <taxon>Tracheophyta</taxon>
        <taxon>Spermatophyta</taxon>
        <taxon>Magnoliopsida</taxon>
        <taxon>eudicotyledons</taxon>
        <taxon>Gunneridae</taxon>
        <taxon>Pentapetalae</taxon>
        <taxon>asterids</taxon>
        <taxon>campanulids</taxon>
        <taxon>Asterales</taxon>
        <taxon>Asteraceae</taxon>
        <taxon>Asteroideae</taxon>
        <taxon>Anthemideae</taxon>
        <taxon>Anthemidinae</taxon>
        <taxon>Tanacetum</taxon>
    </lineage>
</organism>
<keyword evidence="3" id="KW-1185">Reference proteome</keyword>
<evidence type="ECO:0000259" key="1">
    <source>
        <dbReference type="PROSITE" id="PS50994"/>
    </source>
</evidence>
<dbReference type="InterPro" id="IPR036397">
    <property type="entry name" value="RNaseH_sf"/>
</dbReference>
<dbReference type="PANTHER" id="PTHR35046:SF26">
    <property type="entry name" value="RNA-DIRECTED DNA POLYMERASE"/>
    <property type="match status" value="1"/>
</dbReference>
<accession>A0ABQ5A2L2</accession>
<evidence type="ECO:0000313" key="2">
    <source>
        <dbReference type="EMBL" id="GJS95322.1"/>
    </source>
</evidence>
<protein>
    <submittedName>
        <fullName evidence="2">RNA-directed DNA polymerase</fullName>
    </submittedName>
</protein>
<sequence length="364" mass="41473">MSFPVPESPWVDVSMDFVLGLPRTQRGVDSVFVVVDRFSKMAHFIPCKKTSDATHIARLFFQEVVRLHGVPKSITSDRDSKFLAHFLLTLWRRLGTSLNFSSTAHPQTDDQTEVVNHTLGNMIRCLCGEKPKLWDVSLAQAEFAYNSAVHSSTGFSPFEVVYKTFPRHVVDLVDLPGKKNIQANRMVEEVQATHEVVRANITESNAKYKFAADNHRRKKLFQVGDEVMVFLRKEHFPVKTYSKLEPKKYGPYKILQKINDNAYVVDLPNTMSISKSFNMSDIYEFHSEDVNKGKHSRTSSSKERGNDEDTINELAEEYMEHPERLVFGWEFGRSKIGVGSGLVGWAKVDGLLAWLWAIEVGRVN</sequence>
<gene>
    <name evidence="2" type="ORF">Tco_0802290</name>
</gene>
<proteinExistence type="predicted"/>
<dbReference type="Pfam" id="PF24626">
    <property type="entry name" value="SH3_Tf2-1"/>
    <property type="match status" value="1"/>
</dbReference>
<reference evidence="2" key="2">
    <citation type="submission" date="2022-01" db="EMBL/GenBank/DDBJ databases">
        <authorList>
            <person name="Yamashiro T."/>
            <person name="Shiraishi A."/>
            <person name="Satake H."/>
            <person name="Nakayama K."/>
        </authorList>
    </citation>
    <scope>NUCLEOTIDE SEQUENCE</scope>
</reference>
<comment type="caution">
    <text evidence="2">The sequence shown here is derived from an EMBL/GenBank/DDBJ whole genome shotgun (WGS) entry which is preliminary data.</text>
</comment>
<dbReference type="InterPro" id="IPR001584">
    <property type="entry name" value="Integrase_cat-core"/>
</dbReference>
<dbReference type="PROSITE" id="PS50994">
    <property type="entry name" value="INTEGRASE"/>
    <property type="match status" value="1"/>
</dbReference>
<dbReference type="InterPro" id="IPR056924">
    <property type="entry name" value="SH3_Tf2-1"/>
</dbReference>
<dbReference type="Proteomes" id="UP001151760">
    <property type="component" value="Unassembled WGS sequence"/>
</dbReference>
<keyword evidence="2" id="KW-0695">RNA-directed DNA polymerase</keyword>
<dbReference type="SUPFAM" id="SSF53098">
    <property type="entry name" value="Ribonuclease H-like"/>
    <property type="match status" value="1"/>
</dbReference>
<dbReference type="Gene3D" id="3.30.420.10">
    <property type="entry name" value="Ribonuclease H-like superfamily/Ribonuclease H"/>
    <property type="match status" value="1"/>
</dbReference>
<dbReference type="PANTHER" id="PTHR35046">
    <property type="entry name" value="ZINC KNUCKLE (CCHC-TYPE) FAMILY PROTEIN"/>
    <property type="match status" value="1"/>
</dbReference>
<reference evidence="2" key="1">
    <citation type="journal article" date="2022" name="Int. J. Mol. Sci.">
        <title>Draft Genome of Tanacetum Coccineum: Genomic Comparison of Closely Related Tanacetum-Family Plants.</title>
        <authorList>
            <person name="Yamashiro T."/>
            <person name="Shiraishi A."/>
            <person name="Nakayama K."/>
            <person name="Satake H."/>
        </authorList>
    </citation>
    <scope>NUCLEOTIDE SEQUENCE</scope>
</reference>
<keyword evidence="2" id="KW-0808">Transferase</keyword>
<feature type="domain" description="Integrase catalytic" evidence="1">
    <location>
        <begin position="5"/>
        <end position="165"/>
    </location>
</feature>
<keyword evidence="2" id="KW-0548">Nucleotidyltransferase</keyword>
<evidence type="ECO:0000313" key="3">
    <source>
        <dbReference type="Proteomes" id="UP001151760"/>
    </source>
</evidence>
<name>A0ABQ5A2L2_9ASTR</name>
<dbReference type="GO" id="GO:0003964">
    <property type="term" value="F:RNA-directed DNA polymerase activity"/>
    <property type="evidence" value="ECO:0007669"/>
    <property type="project" value="UniProtKB-KW"/>
</dbReference>